<dbReference type="NCBIfam" id="TIGR04183">
    <property type="entry name" value="Por_Secre_tail"/>
    <property type="match status" value="1"/>
</dbReference>
<dbReference type="Gene3D" id="2.60.40.10">
    <property type="entry name" value="Immunoglobulins"/>
    <property type="match status" value="1"/>
</dbReference>
<protein>
    <recommendedName>
        <fullName evidence="5">Fibronectin type-III domain-containing protein</fullName>
    </recommendedName>
</protein>
<dbReference type="Proteomes" id="UP000620064">
    <property type="component" value="Unassembled WGS sequence"/>
</dbReference>
<keyword evidence="3" id="KW-0732">Signal</keyword>
<evidence type="ECO:0000259" key="5">
    <source>
        <dbReference type="PROSITE" id="PS50853"/>
    </source>
</evidence>
<name>A0ABQ2NHM3_9FLAO</name>
<dbReference type="RefSeq" id="WP_188616218.1">
    <property type="nucleotide sequence ID" value="NZ_BMLV01000001.1"/>
</dbReference>
<dbReference type="InterPro" id="IPR036415">
    <property type="entry name" value="Lamin_tail_dom_sf"/>
</dbReference>
<evidence type="ECO:0000256" key="2">
    <source>
        <dbReference type="ARBA" id="ARBA00022722"/>
    </source>
</evidence>
<dbReference type="InterPro" id="IPR013783">
    <property type="entry name" value="Ig-like_fold"/>
</dbReference>
<accession>A0ABQ2NHM3</accession>
<evidence type="ECO:0000313" key="6">
    <source>
        <dbReference type="EMBL" id="GGP01484.1"/>
    </source>
</evidence>
<dbReference type="InterPro" id="IPR007346">
    <property type="entry name" value="Endonuclease-I"/>
</dbReference>
<dbReference type="PANTHER" id="PTHR33607">
    <property type="entry name" value="ENDONUCLEASE-1"/>
    <property type="match status" value="1"/>
</dbReference>
<evidence type="ECO:0000256" key="1">
    <source>
        <dbReference type="ARBA" id="ARBA00006429"/>
    </source>
</evidence>
<comment type="similarity">
    <text evidence="1">Belongs to the EndA/NucM nuclease family.</text>
</comment>
<dbReference type="InterPro" id="IPR001322">
    <property type="entry name" value="Lamin_tail_dom"/>
</dbReference>
<gene>
    <name evidence="6" type="ORF">GCM10010992_02050</name>
</gene>
<keyword evidence="4" id="KW-0378">Hydrolase</keyword>
<dbReference type="SUPFAM" id="SSF49265">
    <property type="entry name" value="Fibronectin type III"/>
    <property type="match status" value="1"/>
</dbReference>
<dbReference type="Pfam" id="PF00932">
    <property type="entry name" value="LTD"/>
    <property type="match status" value="1"/>
</dbReference>
<dbReference type="InterPro" id="IPR003961">
    <property type="entry name" value="FN3_dom"/>
</dbReference>
<dbReference type="CDD" id="cd00063">
    <property type="entry name" value="FN3"/>
    <property type="match status" value="1"/>
</dbReference>
<dbReference type="SMART" id="SM00060">
    <property type="entry name" value="FN3"/>
    <property type="match status" value="1"/>
</dbReference>
<dbReference type="InterPro" id="IPR036116">
    <property type="entry name" value="FN3_sf"/>
</dbReference>
<evidence type="ECO:0000256" key="3">
    <source>
        <dbReference type="ARBA" id="ARBA00022729"/>
    </source>
</evidence>
<keyword evidence="2" id="KW-0540">Nuclease</keyword>
<dbReference type="InterPro" id="IPR026444">
    <property type="entry name" value="Secre_tail"/>
</dbReference>
<sequence>MKKLLFFAILPLVNFAQIPSGYYDGTDGLVGYPLKTKINEIISKQVYSYTYDDLKTLYGQTDLDKYYENDNTILDIYSEKPNGVDAYNYNLTNIISSATAEGQGWNREHGMPQSTFYGIYPMYSDLHFVIPADARINQLRSNFPYARNNGAANDCNSPNTTPCTATNGSKLGKSTTPGYTNTVYEPIDEFKGDVARFLLYFVTRYERNLNNFDFMLSTSPLDGNKERGYENWYINMLKDWNALDPVSQRERDRNEVIYSIQKIRNPFIDHPEWVDLIWSNSSDNIAPQAPSQLKTVAIGESFVTLSWDPSLDSDVLGYGVYVNGVFYKSTNSTFTTIDRLLSSSSSNFTVKAYDSSYNFSLDSNIVNVNTISSDILAKDLMITKYIEGSGNNKAIEVTNLTNHEVDLENYYIRTQLKGSNSYYFSDSYELEGKLSAGESIVIIHPNASFSSFDTNLAKFITNSPALSFTGSQYVELAFGKKYLSNANTNNYEMAYESVDAVGLQNTNNNIGNVSLYRNSDVKDPNVNYTISEWTSYPSNYSSGLGNYLEVSTPDMPIFDIEIYPNPASNYIFVKGNDVSDVRKAQIFDFSGKLIKEINNPFIAEKNLNISNLNSGLYILKLDTKSFNFIKK</sequence>
<dbReference type="Pfam" id="PF04231">
    <property type="entry name" value="Endonuclease_1"/>
    <property type="match status" value="1"/>
</dbReference>
<dbReference type="Pfam" id="PF18962">
    <property type="entry name" value="Por_Secre_tail"/>
    <property type="match status" value="1"/>
</dbReference>
<dbReference type="PROSITE" id="PS50853">
    <property type="entry name" value="FN3"/>
    <property type="match status" value="1"/>
</dbReference>
<evidence type="ECO:0000313" key="7">
    <source>
        <dbReference type="Proteomes" id="UP000620064"/>
    </source>
</evidence>
<dbReference type="PANTHER" id="PTHR33607:SF2">
    <property type="entry name" value="ENDONUCLEASE-1"/>
    <property type="match status" value="1"/>
</dbReference>
<dbReference type="SUPFAM" id="SSF74853">
    <property type="entry name" value="Lamin A/C globular tail domain"/>
    <property type="match status" value="1"/>
</dbReference>
<dbReference type="InterPro" id="IPR044925">
    <property type="entry name" value="His-Me_finger_sf"/>
</dbReference>
<keyword evidence="7" id="KW-1185">Reference proteome</keyword>
<evidence type="ECO:0000256" key="4">
    <source>
        <dbReference type="ARBA" id="ARBA00022801"/>
    </source>
</evidence>
<reference evidence="7" key="1">
    <citation type="journal article" date="2019" name="Int. J. Syst. Evol. Microbiol.">
        <title>The Global Catalogue of Microorganisms (GCM) 10K type strain sequencing project: providing services to taxonomists for standard genome sequencing and annotation.</title>
        <authorList>
            <consortium name="The Broad Institute Genomics Platform"/>
            <consortium name="The Broad Institute Genome Sequencing Center for Infectious Disease"/>
            <person name="Wu L."/>
            <person name="Ma J."/>
        </authorList>
    </citation>
    <scope>NUCLEOTIDE SEQUENCE [LARGE SCALE GENOMIC DNA]</scope>
    <source>
        <strain evidence="7">CGMCC 1.7656</strain>
    </source>
</reference>
<organism evidence="6 7">
    <name type="scientific">Cloacibacterium rupense</name>
    <dbReference type="NCBI Taxonomy" id="517423"/>
    <lineage>
        <taxon>Bacteria</taxon>
        <taxon>Pseudomonadati</taxon>
        <taxon>Bacteroidota</taxon>
        <taxon>Flavobacteriia</taxon>
        <taxon>Flavobacteriales</taxon>
        <taxon>Weeksellaceae</taxon>
    </lineage>
</organism>
<feature type="domain" description="Fibronectin type-III" evidence="5">
    <location>
        <begin position="289"/>
        <end position="373"/>
    </location>
</feature>
<dbReference type="EMBL" id="BMLV01000001">
    <property type="protein sequence ID" value="GGP01484.1"/>
    <property type="molecule type" value="Genomic_DNA"/>
</dbReference>
<proteinExistence type="inferred from homology"/>
<comment type="caution">
    <text evidence="6">The sequence shown here is derived from an EMBL/GenBank/DDBJ whole genome shotgun (WGS) entry which is preliminary data.</text>
</comment>
<dbReference type="SUPFAM" id="SSF54060">
    <property type="entry name" value="His-Me finger endonucleases"/>
    <property type="match status" value="1"/>
</dbReference>